<evidence type="ECO:0000313" key="3">
    <source>
        <dbReference type="Proteomes" id="UP001366166"/>
    </source>
</evidence>
<dbReference type="RefSeq" id="WP_338605207.1">
    <property type="nucleotide sequence ID" value="NZ_AP028679.1"/>
</dbReference>
<evidence type="ECO:0000313" key="2">
    <source>
        <dbReference type="EMBL" id="BEQ13497.1"/>
    </source>
</evidence>
<dbReference type="CDD" id="cd16272">
    <property type="entry name" value="RNaseZ_MBL-fold"/>
    <property type="match status" value="1"/>
</dbReference>
<accession>A0AAU9F0K5</accession>
<evidence type="ECO:0000259" key="1">
    <source>
        <dbReference type="SMART" id="SM00849"/>
    </source>
</evidence>
<protein>
    <submittedName>
        <fullName evidence="2">MBL fold metallo-hydrolase</fullName>
    </submittedName>
</protein>
<dbReference type="InterPro" id="IPR001279">
    <property type="entry name" value="Metallo-B-lactamas"/>
</dbReference>
<proteinExistence type="predicted"/>
<dbReference type="AlphaFoldDB" id="A0AAU9F0K5"/>
<dbReference type="InterPro" id="IPR036866">
    <property type="entry name" value="RibonucZ/Hydroxyglut_hydro"/>
</dbReference>
<dbReference type="PANTHER" id="PTHR46018:SF2">
    <property type="entry name" value="ZINC PHOSPHODIESTERASE ELAC PROTEIN 1"/>
    <property type="match status" value="1"/>
</dbReference>
<dbReference type="KEGG" id="dmp:FAK_05630"/>
<organism evidence="2 3">
    <name type="scientific">Desulfoferula mesophila</name>
    <dbReference type="NCBI Taxonomy" id="3058419"/>
    <lineage>
        <taxon>Bacteria</taxon>
        <taxon>Pseudomonadati</taxon>
        <taxon>Thermodesulfobacteriota</taxon>
        <taxon>Desulfarculia</taxon>
        <taxon>Desulfarculales</taxon>
        <taxon>Desulfarculaceae</taxon>
        <taxon>Desulfoferula</taxon>
    </lineage>
</organism>
<dbReference type="EMBL" id="AP028679">
    <property type="protein sequence ID" value="BEQ13497.1"/>
    <property type="molecule type" value="Genomic_DNA"/>
</dbReference>
<dbReference type="Pfam" id="PF12706">
    <property type="entry name" value="Lactamase_B_2"/>
    <property type="match status" value="1"/>
</dbReference>
<keyword evidence="3" id="KW-1185">Reference proteome</keyword>
<dbReference type="SMART" id="SM00849">
    <property type="entry name" value="Lactamase_B"/>
    <property type="match status" value="1"/>
</dbReference>
<gene>
    <name evidence="2" type="ORF">FAK_05630</name>
</gene>
<dbReference type="GO" id="GO:0042781">
    <property type="term" value="F:3'-tRNA processing endoribonuclease activity"/>
    <property type="evidence" value="ECO:0007669"/>
    <property type="project" value="TreeGrafter"/>
</dbReference>
<name>A0AAU9F0K5_9BACT</name>
<feature type="domain" description="Metallo-beta-lactamase" evidence="1">
    <location>
        <begin position="18"/>
        <end position="218"/>
    </location>
</feature>
<sequence length="271" mass="29369">MRLTVLGSGTCELRPERSSPAYWLQAGGKGIMLDLGQGAWRRLLESGFRADQVDAVIISHPHPDHMADLIPLLFALKYDPELAATARMTLLAHAGLEPLLASLNQAWGGWLDPPGRALTRRWLRPGERTQVGEVSIVTAPATHHAHSLAWRLEHGGHSLVYLGDSEAGEELARFAQGADLMICHCAGTDQEPKKGHLYPAACGELAARAGVGSLLLSHFYRVVDPQKATASAAARFTGPVWAAFDGLRLELTSQGRAPRGFVPNRARFPRD</sequence>
<dbReference type="SUPFAM" id="SSF56281">
    <property type="entry name" value="Metallo-hydrolase/oxidoreductase"/>
    <property type="match status" value="1"/>
</dbReference>
<dbReference type="Gene3D" id="3.60.15.10">
    <property type="entry name" value="Ribonuclease Z/Hydroxyacylglutathione hydrolase-like"/>
    <property type="match status" value="1"/>
</dbReference>
<reference evidence="3" key="1">
    <citation type="journal article" date="2023" name="Arch. Microbiol.">
        <title>Desulfoferula mesophilus gen. nov. sp. nov., a mesophilic sulfate-reducing bacterium isolated from a brackish lake sediment.</title>
        <authorList>
            <person name="Watanabe T."/>
            <person name="Yabe T."/>
            <person name="Tsuji J.M."/>
            <person name="Fukui M."/>
        </authorList>
    </citation>
    <scope>NUCLEOTIDE SEQUENCE [LARGE SCALE GENOMIC DNA]</scope>
    <source>
        <strain evidence="3">12FAK</strain>
    </source>
</reference>
<dbReference type="Proteomes" id="UP001366166">
    <property type="component" value="Chromosome"/>
</dbReference>
<dbReference type="PANTHER" id="PTHR46018">
    <property type="entry name" value="ZINC PHOSPHODIESTERASE ELAC PROTEIN 1"/>
    <property type="match status" value="1"/>
</dbReference>